<evidence type="ECO:0000256" key="9">
    <source>
        <dbReference type="ARBA" id="ARBA00023180"/>
    </source>
</evidence>
<dbReference type="InterPro" id="IPR029044">
    <property type="entry name" value="Nucleotide-diphossugar_trans"/>
</dbReference>
<keyword evidence="4" id="KW-0808">Transferase</keyword>
<dbReference type="GO" id="GO:0016020">
    <property type="term" value="C:membrane"/>
    <property type="evidence" value="ECO:0007669"/>
    <property type="project" value="UniProtKB-SubCell"/>
</dbReference>
<name>A0A1V9YCE7_ACHHY</name>
<dbReference type="SUPFAM" id="SSF53448">
    <property type="entry name" value="Nucleotide-diphospho-sugar transferases"/>
    <property type="match status" value="1"/>
</dbReference>
<evidence type="ECO:0000313" key="12">
    <source>
        <dbReference type="Proteomes" id="UP000243579"/>
    </source>
</evidence>
<evidence type="ECO:0000256" key="5">
    <source>
        <dbReference type="ARBA" id="ARBA00022692"/>
    </source>
</evidence>
<evidence type="ECO:0000256" key="2">
    <source>
        <dbReference type="ARBA" id="ARBA00009105"/>
    </source>
</evidence>
<keyword evidence="6" id="KW-0735">Signal-anchor</keyword>
<gene>
    <name evidence="11" type="ORF">ACHHYP_14794</name>
</gene>
<dbReference type="AlphaFoldDB" id="A0A1V9YCE7"/>
<evidence type="ECO:0000313" key="11">
    <source>
        <dbReference type="EMBL" id="OQR83366.1"/>
    </source>
</evidence>
<keyword evidence="9" id="KW-0325">Glycoprotein</keyword>
<dbReference type="PANTHER" id="PTHR31392:SF1">
    <property type="entry name" value="ALPHA-1,3-MANNOSYLTRANSFERASE MNN1-RELATED"/>
    <property type="match status" value="1"/>
</dbReference>
<dbReference type="InterPro" id="IPR022751">
    <property type="entry name" value="Alpha_mannosyltransferase"/>
</dbReference>
<dbReference type="PANTHER" id="PTHR31392">
    <property type="entry name" value="ALPHA-1,3-MANNOSYLTRANSFERASE MNN1-RELATED"/>
    <property type="match status" value="1"/>
</dbReference>
<dbReference type="Pfam" id="PF11051">
    <property type="entry name" value="Mannosyl_trans3"/>
    <property type="match status" value="1"/>
</dbReference>
<evidence type="ECO:0000256" key="4">
    <source>
        <dbReference type="ARBA" id="ARBA00022679"/>
    </source>
</evidence>
<reference evidence="11 12" key="1">
    <citation type="journal article" date="2014" name="Genome Biol. Evol.">
        <title>The secreted proteins of Achlya hypogyna and Thraustotheca clavata identify the ancestral oomycete secretome and reveal gene acquisitions by horizontal gene transfer.</title>
        <authorList>
            <person name="Misner I."/>
            <person name="Blouin N."/>
            <person name="Leonard G."/>
            <person name="Richards T.A."/>
            <person name="Lane C.E."/>
        </authorList>
    </citation>
    <scope>NUCLEOTIDE SEQUENCE [LARGE SCALE GENOMIC DNA]</scope>
    <source>
        <strain evidence="11 12">ATCC 48635</strain>
    </source>
</reference>
<evidence type="ECO:0000256" key="8">
    <source>
        <dbReference type="ARBA" id="ARBA00023136"/>
    </source>
</evidence>
<keyword evidence="3" id="KW-0328">Glycosyltransferase</keyword>
<comment type="subcellular location">
    <subcellularLocation>
        <location evidence="1">Membrane</location>
        <topology evidence="1">Single-pass type II membrane protein</topology>
    </subcellularLocation>
</comment>
<accession>A0A1V9YCE7</accession>
<comment type="similarity">
    <text evidence="2">Belongs to the MNN1/MNT family.</text>
</comment>
<dbReference type="GO" id="GO:0005794">
    <property type="term" value="C:Golgi apparatus"/>
    <property type="evidence" value="ECO:0007669"/>
    <property type="project" value="TreeGrafter"/>
</dbReference>
<evidence type="ECO:0000256" key="7">
    <source>
        <dbReference type="ARBA" id="ARBA00022989"/>
    </source>
</evidence>
<protein>
    <submittedName>
        <fullName evidence="11">Uncharacterized protein</fullName>
    </submittedName>
</protein>
<evidence type="ECO:0000256" key="10">
    <source>
        <dbReference type="SAM" id="Phobius"/>
    </source>
</evidence>
<sequence length="503" mass="56054">MATPSWPTTRQLFVGIFALGFASLLYNFWVVTWEADPVPPAPTAAPRYTLPPEALTSLKLPAAKRDASIAFDDIFNVATGYTPKFPWAKRGIVLSLHNHVVPMGASLLQELRALGNYDPVQVYYCLPDELSPVSIDLLESDPLVETIDVCSLLLPTRLFANKGAAISFQNFWLKPLALLHSSFDEVMLLDADDIFFENPAQLWNASTYLDLGMVFFYDRVINQTIFLNNPVNVTLPDGSLVEKPYISEFFKLFPLDNYSLPFPHEPSPQLRESMVWNGLTAHEQDSSVVVLDKARAGPNVLRALFILIAESRFLPIVFSYGDKESFWLAFELAGRPYAFSPWACGVVSQPDDMSAHNDTLCGSLAQYWPGNASRLLYVNGQDIISPYYSQNSPFSHSLDWGGRYLELVGAVPRHVTPRMRRHPERRPRGDLDQTCLVGEGAVLLSNKSRSAIIQRIVWGIDVAQAIESVFPGNPRIPTVVLLIALGVVFVMPCVAFVILTQCE</sequence>
<evidence type="ECO:0000256" key="6">
    <source>
        <dbReference type="ARBA" id="ARBA00022968"/>
    </source>
</evidence>
<keyword evidence="8 10" id="KW-0472">Membrane</keyword>
<proteinExistence type="inferred from homology"/>
<dbReference type="GO" id="GO:0006493">
    <property type="term" value="P:protein O-linked glycosylation"/>
    <property type="evidence" value="ECO:0007669"/>
    <property type="project" value="TreeGrafter"/>
</dbReference>
<evidence type="ECO:0000256" key="1">
    <source>
        <dbReference type="ARBA" id="ARBA00004606"/>
    </source>
</evidence>
<comment type="caution">
    <text evidence="11">The sequence shown here is derived from an EMBL/GenBank/DDBJ whole genome shotgun (WGS) entry which is preliminary data.</text>
</comment>
<dbReference type="STRING" id="1202772.A0A1V9YCE7"/>
<dbReference type="EMBL" id="JNBR01002218">
    <property type="protein sequence ID" value="OQR83366.1"/>
    <property type="molecule type" value="Genomic_DNA"/>
</dbReference>
<dbReference type="OrthoDB" id="430354at2759"/>
<feature type="transmembrane region" description="Helical" evidence="10">
    <location>
        <begin position="12"/>
        <end position="31"/>
    </location>
</feature>
<keyword evidence="7 10" id="KW-1133">Transmembrane helix</keyword>
<dbReference type="GO" id="GO:0000033">
    <property type="term" value="F:alpha-1,3-mannosyltransferase activity"/>
    <property type="evidence" value="ECO:0007669"/>
    <property type="project" value="TreeGrafter"/>
</dbReference>
<dbReference type="Proteomes" id="UP000243579">
    <property type="component" value="Unassembled WGS sequence"/>
</dbReference>
<organism evidence="11 12">
    <name type="scientific">Achlya hypogyna</name>
    <name type="common">Oomycete</name>
    <name type="synonym">Protoachlya hypogyna</name>
    <dbReference type="NCBI Taxonomy" id="1202772"/>
    <lineage>
        <taxon>Eukaryota</taxon>
        <taxon>Sar</taxon>
        <taxon>Stramenopiles</taxon>
        <taxon>Oomycota</taxon>
        <taxon>Saprolegniomycetes</taxon>
        <taxon>Saprolegniales</taxon>
        <taxon>Achlyaceae</taxon>
        <taxon>Achlya</taxon>
    </lineage>
</organism>
<keyword evidence="12" id="KW-1185">Reference proteome</keyword>
<keyword evidence="5 10" id="KW-0812">Transmembrane</keyword>
<evidence type="ECO:0000256" key="3">
    <source>
        <dbReference type="ARBA" id="ARBA00022676"/>
    </source>
</evidence>
<feature type="transmembrane region" description="Helical" evidence="10">
    <location>
        <begin position="479"/>
        <end position="499"/>
    </location>
</feature>